<dbReference type="EMBL" id="BARS01036398">
    <property type="protein sequence ID" value="GAG15103.1"/>
    <property type="molecule type" value="Genomic_DNA"/>
</dbReference>
<dbReference type="PROSITE" id="PS50819">
    <property type="entry name" value="INTEIN_ENDONUCLEASE"/>
    <property type="match status" value="1"/>
</dbReference>
<dbReference type="InterPro" id="IPR004042">
    <property type="entry name" value="Intein_endonuc_central"/>
</dbReference>
<proteinExistence type="predicted"/>
<sequence>TGWRGRIPKKLPYSDSPLGHLSLDEYLEFIGYYISEGGSKEERGKNLKKEKIVQACSISQSKNSDVFEQVESSIASVYPSYSTYHDSRGNGCEFFTINNVEIARYLANEFGPHSWNKKIPRWIRDLPKNKLKVLYKSMMAGDGDVRSDNLQDRFRYVTVSKQLADDWSDICLKLGYWPTSSIENNTDKYPNRRLIHRTYWSENRKETKFNLRKQHMLREDYEGKVYCVKVPNSWVFVRKNGRIAICGNTGKIHNITG</sequence>
<accession>X0VRM1</accession>
<dbReference type="AlphaFoldDB" id="X0VRM1"/>
<evidence type="ECO:0000259" key="1">
    <source>
        <dbReference type="PROSITE" id="PS50819"/>
    </source>
</evidence>
<name>X0VRM1_9ZZZZ</name>
<dbReference type="SUPFAM" id="SSF55608">
    <property type="entry name" value="Homing endonucleases"/>
    <property type="match status" value="1"/>
</dbReference>
<dbReference type="InterPro" id="IPR027434">
    <property type="entry name" value="Homing_endonucl"/>
</dbReference>
<reference evidence="2" key="1">
    <citation type="journal article" date="2014" name="Front. Microbiol.">
        <title>High frequency of phylogenetically diverse reductive dehalogenase-homologous genes in deep subseafloor sedimentary metagenomes.</title>
        <authorList>
            <person name="Kawai M."/>
            <person name="Futagami T."/>
            <person name="Toyoda A."/>
            <person name="Takaki Y."/>
            <person name="Nishi S."/>
            <person name="Hori S."/>
            <person name="Arai W."/>
            <person name="Tsubouchi T."/>
            <person name="Morono Y."/>
            <person name="Uchiyama I."/>
            <person name="Ito T."/>
            <person name="Fujiyama A."/>
            <person name="Inagaki F."/>
            <person name="Takami H."/>
        </authorList>
    </citation>
    <scope>NUCLEOTIDE SEQUENCE</scope>
    <source>
        <strain evidence="2">Expedition CK06-06</strain>
    </source>
</reference>
<dbReference type="Gene3D" id="3.10.28.10">
    <property type="entry name" value="Homing endonucleases"/>
    <property type="match status" value="1"/>
</dbReference>
<evidence type="ECO:0000313" key="2">
    <source>
        <dbReference type="EMBL" id="GAG15103.1"/>
    </source>
</evidence>
<feature type="non-terminal residue" evidence="2">
    <location>
        <position position="1"/>
    </location>
</feature>
<feature type="non-terminal residue" evidence="2">
    <location>
        <position position="257"/>
    </location>
</feature>
<gene>
    <name evidence="2" type="ORF">S01H1_55962</name>
</gene>
<feature type="domain" description="DOD-type homing endonuclease" evidence="1">
    <location>
        <begin position="29"/>
        <end position="176"/>
    </location>
</feature>
<dbReference type="GO" id="GO:0004519">
    <property type="term" value="F:endonuclease activity"/>
    <property type="evidence" value="ECO:0007669"/>
    <property type="project" value="InterPro"/>
</dbReference>
<comment type="caution">
    <text evidence="2">The sequence shown here is derived from an EMBL/GenBank/DDBJ whole genome shotgun (WGS) entry which is preliminary data.</text>
</comment>
<organism evidence="2">
    <name type="scientific">marine sediment metagenome</name>
    <dbReference type="NCBI Taxonomy" id="412755"/>
    <lineage>
        <taxon>unclassified sequences</taxon>
        <taxon>metagenomes</taxon>
        <taxon>ecological metagenomes</taxon>
    </lineage>
</organism>
<protein>
    <recommendedName>
        <fullName evidence="1">DOD-type homing endonuclease domain-containing protein</fullName>
    </recommendedName>
</protein>